<comment type="caution">
    <text evidence="2">The sequence shown here is derived from an EMBL/GenBank/DDBJ whole genome shotgun (WGS) entry which is preliminary data.</text>
</comment>
<dbReference type="OrthoDB" id="20473at2759"/>
<evidence type="ECO:0000313" key="3">
    <source>
        <dbReference type="Proteomes" id="UP000590412"/>
    </source>
</evidence>
<sequence length="436" mass="50478">MVSTATLKKHTSAKPSTHTKRKLNELGDISNTPIHKQQKQQQQQQQQQQHNHPRHHSSHNSSWQRRQRQQSTNHLKYLGDDDITAPKNKKTASASSTSTPDKPITRSNSKLHLLPQHKQEQEAKEKQQLKCKIKRQLHHTTEHDNYTHRVKQQRQNSQTPPGMNSEEEYMLQEITAKPDYFDSTTSTHMNDCESQEQCYQHRRSKSVTFKLPHDEVNGFESSPLLTPKNDDDSDVEEEILARHKQQLHLQKEQEMVSVYPSTPPESFQHEEEEEEEEEERNVKMDEVETSPLEQIFSPQSQTIAPEAKSELQPKFEQQPPPPQQQQSSDLVSNNTDYITLASTLPLIQNQRNQIEQEIVQLSQLKSRFNTSSKEETIAFVTKLLQGETGLPKPTPIVTCPYIHWEKYHPTLSRVSMDLQAESNNSNGKDQPFKFVI</sequence>
<feature type="compositionally biased region" description="Low complexity" evidence="1">
    <location>
        <begin position="91"/>
        <end position="102"/>
    </location>
</feature>
<dbReference type="AlphaFoldDB" id="A0A8X7NLS6"/>
<protein>
    <submittedName>
        <fullName evidence="2">Uncharacterized protein</fullName>
    </submittedName>
</protein>
<feature type="compositionally biased region" description="Basic and acidic residues" evidence="1">
    <location>
        <begin position="117"/>
        <end position="128"/>
    </location>
</feature>
<feature type="compositionally biased region" description="Low complexity" evidence="1">
    <location>
        <begin position="39"/>
        <end position="50"/>
    </location>
</feature>
<proteinExistence type="predicted"/>
<feature type="compositionally biased region" description="Acidic residues" evidence="1">
    <location>
        <begin position="270"/>
        <end position="279"/>
    </location>
</feature>
<feature type="compositionally biased region" description="Basic residues" evidence="1">
    <location>
        <begin position="7"/>
        <end position="21"/>
    </location>
</feature>
<dbReference type="EMBL" id="JABWAB010000003">
    <property type="protein sequence ID" value="KAF6057152.1"/>
    <property type="molecule type" value="Genomic_DNA"/>
</dbReference>
<reference evidence="2" key="1">
    <citation type="submission" date="2020-03" db="EMBL/GenBank/DDBJ databases">
        <title>FDA dAtabase for Regulatory Grade micrObial Sequences (FDA-ARGOS): Supporting development and validation of Infectious Disease Dx tests.</title>
        <authorList>
            <person name="Campos J."/>
            <person name="Goldberg B."/>
            <person name="Tallon L."/>
            <person name="Sadzewicz L."/>
            <person name="Vavikolanu K."/>
            <person name="Mehta A."/>
            <person name="Aluvathingal J."/>
            <person name="Nadendla S."/>
            <person name="Nandy P."/>
            <person name="Geyer C."/>
            <person name="Yan Y."/>
            <person name="Sichtig H."/>
        </authorList>
    </citation>
    <scope>NUCLEOTIDE SEQUENCE [LARGE SCALE GENOMIC DNA]</scope>
    <source>
        <strain evidence="2">FDAARGOS_652</strain>
    </source>
</reference>
<organism evidence="2 3">
    <name type="scientific">Candida parapsilosis</name>
    <name type="common">Yeast</name>
    <dbReference type="NCBI Taxonomy" id="5480"/>
    <lineage>
        <taxon>Eukaryota</taxon>
        <taxon>Fungi</taxon>
        <taxon>Dikarya</taxon>
        <taxon>Ascomycota</taxon>
        <taxon>Saccharomycotina</taxon>
        <taxon>Pichiomycetes</taxon>
        <taxon>Debaryomycetaceae</taxon>
        <taxon>Candida/Lodderomyces clade</taxon>
        <taxon>Candida</taxon>
    </lineage>
</organism>
<dbReference type="Proteomes" id="UP000590412">
    <property type="component" value="Unassembled WGS sequence"/>
</dbReference>
<evidence type="ECO:0000256" key="1">
    <source>
        <dbReference type="SAM" id="MobiDB-lite"/>
    </source>
</evidence>
<feature type="compositionally biased region" description="Polar residues" evidence="1">
    <location>
        <begin position="153"/>
        <end position="162"/>
    </location>
</feature>
<gene>
    <name evidence="2" type="ORF">FOB60_001707</name>
</gene>
<feature type="compositionally biased region" description="Basic residues" evidence="1">
    <location>
        <begin position="129"/>
        <end position="138"/>
    </location>
</feature>
<name>A0A8X7NLS6_CANPA</name>
<feature type="region of interest" description="Disordered" evidence="1">
    <location>
        <begin position="1"/>
        <end position="164"/>
    </location>
</feature>
<feature type="region of interest" description="Disordered" evidence="1">
    <location>
        <begin position="247"/>
        <end position="331"/>
    </location>
</feature>
<accession>A0A8X7NLS6</accession>
<evidence type="ECO:0000313" key="2">
    <source>
        <dbReference type="EMBL" id="KAF6057152.1"/>
    </source>
</evidence>